<keyword evidence="3" id="KW-1185">Reference proteome</keyword>
<protein>
    <submittedName>
        <fullName evidence="2">DUF4440 domain-containing protein</fullName>
    </submittedName>
</protein>
<dbReference type="InterPro" id="IPR032710">
    <property type="entry name" value="NTF2-like_dom_sf"/>
</dbReference>
<dbReference type="AlphaFoldDB" id="A0A3M7TP18"/>
<evidence type="ECO:0000259" key="1">
    <source>
        <dbReference type="Pfam" id="PF14534"/>
    </source>
</evidence>
<proteinExistence type="predicted"/>
<accession>A0A3M7TP18</accession>
<feature type="domain" description="DUF4440" evidence="1">
    <location>
        <begin position="11"/>
        <end position="109"/>
    </location>
</feature>
<dbReference type="Pfam" id="PF14534">
    <property type="entry name" value="DUF4440"/>
    <property type="match status" value="1"/>
</dbReference>
<dbReference type="SUPFAM" id="SSF54427">
    <property type="entry name" value="NTF2-like"/>
    <property type="match status" value="1"/>
</dbReference>
<evidence type="ECO:0000313" key="2">
    <source>
        <dbReference type="EMBL" id="RNA67192.1"/>
    </source>
</evidence>
<dbReference type="EMBL" id="RHIB01000003">
    <property type="protein sequence ID" value="RNA67192.1"/>
    <property type="molecule type" value="Genomic_DNA"/>
</dbReference>
<dbReference type="InterPro" id="IPR027843">
    <property type="entry name" value="DUF4440"/>
</dbReference>
<dbReference type="OrthoDB" id="121974at2"/>
<evidence type="ECO:0000313" key="3">
    <source>
        <dbReference type="Proteomes" id="UP000278746"/>
    </source>
</evidence>
<dbReference type="Gene3D" id="3.10.450.50">
    <property type="match status" value="1"/>
</dbReference>
<comment type="caution">
    <text evidence="2">The sequence shown here is derived from an EMBL/GenBank/DDBJ whole genome shotgun (WGS) entry which is preliminary data.</text>
</comment>
<name>A0A3M7TP18_9BACI</name>
<gene>
    <name evidence="2" type="ORF">EBO34_16395</name>
</gene>
<sequence>MKENTQLKERIKELEVSLLSPAVRTNPVKINELLHDDFFEHGSSGVVFYKKDCTGEGGVGVREMTLSGFSLHSLGENDVLATYVCDDQTRKVRSLRSSVWRFESGRWQMFFHQGTVMRDSSQV</sequence>
<dbReference type="Proteomes" id="UP000278746">
    <property type="component" value="Unassembled WGS sequence"/>
</dbReference>
<organism evidence="2 3">
    <name type="scientific">Alteribacter keqinensis</name>
    <dbReference type="NCBI Taxonomy" id="2483800"/>
    <lineage>
        <taxon>Bacteria</taxon>
        <taxon>Bacillati</taxon>
        <taxon>Bacillota</taxon>
        <taxon>Bacilli</taxon>
        <taxon>Bacillales</taxon>
        <taxon>Bacillaceae</taxon>
        <taxon>Alteribacter</taxon>
    </lineage>
</organism>
<reference evidence="2 3" key="1">
    <citation type="submission" date="2018-10" db="EMBL/GenBank/DDBJ databases">
        <title>Bacillus Keqinensis sp. nov., a moderately halophilic bacterium isolated from a saline-alkaline lake.</title>
        <authorList>
            <person name="Wang H."/>
        </authorList>
    </citation>
    <scope>NUCLEOTIDE SEQUENCE [LARGE SCALE GENOMIC DNA]</scope>
    <source>
        <strain evidence="2 3">KQ-3</strain>
    </source>
</reference>